<name>A0A9D9I0P6_9FIRM</name>
<reference evidence="2" key="2">
    <citation type="journal article" date="2021" name="PeerJ">
        <title>Extensive microbial diversity within the chicken gut microbiome revealed by metagenomics and culture.</title>
        <authorList>
            <person name="Gilroy R."/>
            <person name="Ravi A."/>
            <person name="Getino M."/>
            <person name="Pursley I."/>
            <person name="Horton D.L."/>
            <person name="Alikhan N.F."/>
            <person name="Baker D."/>
            <person name="Gharbi K."/>
            <person name="Hall N."/>
            <person name="Watson M."/>
            <person name="Adriaenssens E.M."/>
            <person name="Foster-Nyarko E."/>
            <person name="Jarju S."/>
            <person name="Secka A."/>
            <person name="Antonio M."/>
            <person name="Oren A."/>
            <person name="Chaudhuri R.R."/>
            <person name="La Ragione R."/>
            <person name="Hildebrand F."/>
            <person name="Pallen M.J."/>
        </authorList>
    </citation>
    <scope>NUCLEOTIDE SEQUENCE</scope>
    <source>
        <strain evidence="2">E3-2379</strain>
    </source>
</reference>
<keyword evidence="1" id="KW-1133">Transmembrane helix</keyword>
<dbReference type="AlphaFoldDB" id="A0A9D9I0P6"/>
<accession>A0A9D9I0P6</accession>
<keyword evidence="1" id="KW-0472">Membrane</keyword>
<gene>
    <name evidence="2" type="ORF">IAC13_05765</name>
</gene>
<dbReference type="Proteomes" id="UP000823618">
    <property type="component" value="Unassembled WGS sequence"/>
</dbReference>
<feature type="transmembrane region" description="Helical" evidence="1">
    <location>
        <begin position="12"/>
        <end position="34"/>
    </location>
</feature>
<keyword evidence="1" id="KW-0812">Transmembrane</keyword>
<feature type="transmembrane region" description="Helical" evidence="1">
    <location>
        <begin position="40"/>
        <end position="60"/>
    </location>
</feature>
<evidence type="ECO:0000256" key="1">
    <source>
        <dbReference type="SAM" id="Phobius"/>
    </source>
</evidence>
<evidence type="ECO:0000313" key="2">
    <source>
        <dbReference type="EMBL" id="MBO8463422.1"/>
    </source>
</evidence>
<reference evidence="2" key="1">
    <citation type="submission" date="2020-10" db="EMBL/GenBank/DDBJ databases">
        <authorList>
            <person name="Gilroy R."/>
        </authorList>
    </citation>
    <scope>NUCLEOTIDE SEQUENCE</scope>
    <source>
        <strain evidence="2">E3-2379</strain>
    </source>
</reference>
<evidence type="ECO:0008006" key="4">
    <source>
        <dbReference type="Google" id="ProtNLM"/>
    </source>
</evidence>
<feature type="transmembrane region" description="Helical" evidence="1">
    <location>
        <begin position="67"/>
        <end position="85"/>
    </location>
</feature>
<proteinExistence type="predicted"/>
<evidence type="ECO:0000313" key="3">
    <source>
        <dbReference type="Proteomes" id="UP000823618"/>
    </source>
</evidence>
<sequence length="153" mass="16678">MEKTITLEQILEWTLVLLITGTIILVGNLIGYQHHIIDSIPGMLILVGISIIGMILAKVIPINMPAMCYISIIGILLALPMSPTSNFVVEATSKVELMAICTPVLAYTGISIGKSWAEFKKIGWRGVVVTLLVMFGTFFTSALFAEILIQITK</sequence>
<dbReference type="EMBL" id="JADIML010000159">
    <property type="protein sequence ID" value="MBO8463422.1"/>
    <property type="molecule type" value="Genomic_DNA"/>
</dbReference>
<comment type="caution">
    <text evidence="2">The sequence shown here is derived from an EMBL/GenBank/DDBJ whole genome shotgun (WGS) entry which is preliminary data.</text>
</comment>
<protein>
    <recommendedName>
        <fullName evidence="4">DUF340 domain-containing protein</fullName>
    </recommendedName>
</protein>
<feature type="transmembrane region" description="Helical" evidence="1">
    <location>
        <begin position="129"/>
        <end position="151"/>
    </location>
</feature>
<organism evidence="2 3">
    <name type="scientific">Candidatus Scybalomonas excrementavium</name>
    <dbReference type="NCBI Taxonomy" id="2840943"/>
    <lineage>
        <taxon>Bacteria</taxon>
        <taxon>Bacillati</taxon>
        <taxon>Bacillota</taxon>
        <taxon>Clostridia</taxon>
        <taxon>Lachnospirales</taxon>
        <taxon>Lachnospiraceae</taxon>
        <taxon>Lachnospiraceae incertae sedis</taxon>
        <taxon>Candidatus Scybalomonas</taxon>
    </lineage>
</organism>
<feature type="transmembrane region" description="Helical" evidence="1">
    <location>
        <begin position="97"/>
        <end position="117"/>
    </location>
</feature>